<evidence type="ECO:0000313" key="5">
    <source>
        <dbReference type="EMBL" id="GGM68652.1"/>
    </source>
</evidence>
<keyword evidence="3" id="KW-0732">Signal</keyword>
<feature type="chain" id="PRO_5035246262" description="SpaA-like prealbumin fold domain-containing protein" evidence="3">
    <location>
        <begin position="32"/>
        <end position="478"/>
    </location>
</feature>
<protein>
    <recommendedName>
        <fullName evidence="4">SpaA-like prealbumin fold domain-containing protein</fullName>
    </recommendedName>
</protein>
<dbReference type="Proteomes" id="UP000637578">
    <property type="component" value="Unassembled WGS sequence"/>
</dbReference>
<dbReference type="GO" id="GO:0005975">
    <property type="term" value="P:carbohydrate metabolic process"/>
    <property type="evidence" value="ECO:0007669"/>
    <property type="project" value="UniProtKB-ARBA"/>
</dbReference>
<reference evidence="5" key="2">
    <citation type="submission" date="2020-09" db="EMBL/GenBank/DDBJ databases">
        <authorList>
            <person name="Sun Q."/>
            <person name="Zhou Y."/>
        </authorList>
    </citation>
    <scope>NUCLEOTIDE SEQUENCE</scope>
    <source>
        <strain evidence="5">CGMCC 4.5737</strain>
    </source>
</reference>
<dbReference type="AlphaFoldDB" id="A0A8J3FXJ1"/>
<dbReference type="Pfam" id="PF17802">
    <property type="entry name" value="SpaA"/>
    <property type="match status" value="1"/>
</dbReference>
<keyword evidence="2" id="KW-1133">Transmembrane helix</keyword>
<keyword evidence="2" id="KW-0472">Membrane</keyword>
<feature type="signal peptide" evidence="3">
    <location>
        <begin position="1"/>
        <end position="31"/>
    </location>
</feature>
<feature type="region of interest" description="Disordered" evidence="1">
    <location>
        <begin position="228"/>
        <end position="254"/>
    </location>
</feature>
<evidence type="ECO:0000256" key="1">
    <source>
        <dbReference type="SAM" id="MobiDB-lite"/>
    </source>
</evidence>
<feature type="compositionally biased region" description="Low complexity" evidence="1">
    <location>
        <begin position="234"/>
        <end position="243"/>
    </location>
</feature>
<proteinExistence type="predicted"/>
<name>A0A8J3FXJ1_9PSEU</name>
<keyword evidence="6" id="KW-1185">Reference proteome</keyword>
<dbReference type="InterPro" id="IPR013783">
    <property type="entry name" value="Ig-like_fold"/>
</dbReference>
<comment type="caution">
    <text evidence="5">The sequence shown here is derived from an EMBL/GenBank/DDBJ whole genome shotgun (WGS) entry which is preliminary data.</text>
</comment>
<feature type="region of interest" description="Disordered" evidence="1">
    <location>
        <begin position="329"/>
        <end position="352"/>
    </location>
</feature>
<dbReference type="RefSeq" id="WP_229686606.1">
    <property type="nucleotide sequence ID" value="NZ_BMMK01000023.1"/>
</dbReference>
<evidence type="ECO:0000256" key="2">
    <source>
        <dbReference type="SAM" id="Phobius"/>
    </source>
</evidence>
<sequence>MQGLRRVLTCLAGSTLLTGVTLITLPGNAHAAGEKLGHWVPGQAYDGRPTNHPDDWLGSYTWKGRQVWCVQFALNEPADDVDYAPGGPLTRKDGEPLGEEVAAKISYLLLRYQHTTSADEAAAMAHLLHAWTAGTTDEKKLARTNGPETIGYHERHHYNGLPENAKAAVQRLNIDAEEHRGPWRLTLTPPQEAQTIGEADTWMVQVTTATGKPVGGVRVELSVTEGTLGGDAAGGTARTPTDGSPLAVPVTPSGNNPKLTVTARGPSPQPVLLVPSKPMTQRIITTGGETPLSKEGTVPARHAPGVVKLSKVDAASGATISGVSLRLTGADKESPARKHDDSKLTGPDGEPVVLRTGQDGTVSVPDLKAPQEICLIETAVPDGYDEAFDPHHPPTVCGTVTPGGTLALTLTNKANVPEQPVVPITIPAGADVVLASAATRQVLTPAGLVGLGGLGLLAAGLVGALCWRRIAARRLGGR</sequence>
<gene>
    <name evidence="5" type="ORF">GCM10012275_43910</name>
</gene>
<feature type="domain" description="SpaA-like prealbumin fold" evidence="4">
    <location>
        <begin position="306"/>
        <end position="385"/>
    </location>
</feature>
<dbReference type="Gene3D" id="2.60.40.10">
    <property type="entry name" value="Immunoglobulins"/>
    <property type="match status" value="1"/>
</dbReference>
<evidence type="ECO:0000313" key="6">
    <source>
        <dbReference type="Proteomes" id="UP000637578"/>
    </source>
</evidence>
<organism evidence="5 6">
    <name type="scientific">Longimycelium tulufanense</name>
    <dbReference type="NCBI Taxonomy" id="907463"/>
    <lineage>
        <taxon>Bacteria</taxon>
        <taxon>Bacillati</taxon>
        <taxon>Actinomycetota</taxon>
        <taxon>Actinomycetes</taxon>
        <taxon>Pseudonocardiales</taxon>
        <taxon>Pseudonocardiaceae</taxon>
        <taxon>Longimycelium</taxon>
    </lineage>
</organism>
<feature type="transmembrane region" description="Helical" evidence="2">
    <location>
        <begin position="446"/>
        <end position="467"/>
    </location>
</feature>
<evidence type="ECO:0000259" key="4">
    <source>
        <dbReference type="Pfam" id="PF17802"/>
    </source>
</evidence>
<reference evidence="5" key="1">
    <citation type="journal article" date="2014" name="Int. J. Syst. Evol. Microbiol.">
        <title>Complete genome sequence of Corynebacterium casei LMG S-19264T (=DSM 44701T), isolated from a smear-ripened cheese.</title>
        <authorList>
            <consortium name="US DOE Joint Genome Institute (JGI-PGF)"/>
            <person name="Walter F."/>
            <person name="Albersmeier A."/>
            <person name="Kalinowski J."/>
            <person name="Ruckert C."/>
        </authorList>
    </citation>
    <scope>NUCLEOTIDE SEQUENCE</scope>
    <source>
        <strain evidence="5">CGMCC 4.5737</strain>
    </source>
</reference>
<dbReference type="EMBL" id="BMMK01000023">
    <property type="protein sequence ID" value="GGM68652.1"/>
    <property type="molecule type" value="Genomic_DNA"/>
</dbReference>
<dbReference type="InterPro" id="IPR041033">
    <property type="entry name" value="SpaA_PFL_dom_1"/>
</dbReference>
<accession>A0A8J3FXJ1</accession>
<evidence type="ECO:0000256" key="3">
    <source>
        <dbReference type="SAM" id="SignalP"/>
    </source>
</evidence>
<feature type="compositionally biased region" description="Basic and acidic residues" evidence="1">
    <location>
        <begin position="329"/>
        <end position="343"/>
    </location>
</feature>
<keyword evidence="2" id="KW-0812">Transmembrane</keyword>